<dbReference type="InterPro" id="IPR003016">
    <property type="entry name" value="2-oxoA_DH_lipoyl-BS"/>
</dbReference>
<name>A0A318NV34_SERPL</name>
<dbReference type="PROSITE" id="PS50968">
    <property type="entry name" value="BIOTINYL_LIPOYL"/>
    <property type="match status" value="1"/>
</dbReference>
<dbReference type="InterPro" id="IPR011053">
    <property type="entry name" value="Single_hybrid_motif"/>
</dbReference>
<feature type="modified residue" description="N6-lipoyllysine" evidence="3 4">
    <location>
        <position position="65"/>
    </location>
</feature>
<dbReference type="Gene3D" id="2.40.50.100">
    <property type="match status" value="1"/>
</dbReference>
<dbReference type="NCBIfam" id="NF002270">
    <property type="entry name" value="PRK01202.1"/>
    <property type="match status" value="1"/>
</dbReference>
<evidence type="ECO:0000313" key="6">
    <source>
        <dbReference type="Proteomes" id="UP000248196"/>
    </source>
</evidence>
<dbReference type="CDD" id="cd06848">
    <property type="entry name" value="GCS_H"/>
    <property type="match status" value="1"/>
</dbReference>
<dbReference type="InterPro" id="IPR002930">
    <property type="entry name" value="GCV_H"/>
</dbReference>
<dbReference type="OrthoDB" id="9796712at2"/>
<evidence type="ECO:0000256" key="2">
    <source>
        <dbReference type="ARBA" id="ARBA00022823"/>
    </source>
</evidence>
<dbReference type="PROSITE" id="PS00189">
    <property type="entry name" value="LIPOYL"/>
    <property type="match status" value="1"/>
</dbReference>
<dbReference type="FunFam" id="2.40.50.100:FF:000011">
    <property type="entry name" value="Glycine cleavage system H protein"/>
    <property type="match status" value="1"/>
</dbReference>
<organism evidence="5 6">
    <name type="scientific">Serratia plymuthica</name>
    <dbReference type="NCBI Taxonomy" id="82996"/>
    <lineage>
        <taxon>Bacteria</taxon>
        <taxon>Pseudomonadati</taxon>
        <taxon>Pseudomonadota</taxon>
        <taxon>Gammaproteobacteria</taxon>
        <taxon>Enterobacterales</taxon>
        <taxon>Yersiniaceae</taxon>
        <taxon>Serratia</taxon>
    </lineage>
</organism>
<dbReference type="InterPro" id="IPR017453">
    <property type="entry name" value="GCV_H_sub"/>
</dbReference>
<comment type="caution">
    <text evidence="5">The sequence shown here is derived from an EMBL/GenBank/DDBJ whole genome shotgun (WGS) entry which is preliminary data.</text>
</comment>
<accession>A0A318NV34</accession>
<comment type="subunit">
    <text evidence="3">The glycine cleavage system is composed of four proteins: P, T, L and H.</text>
</comment>
<dbReference type="InterPro" id="IPR000089">
    <property type="entry name" value="Biotin_lipoyl"/>
</dbReference>
<dbReference type="EMBL" id="PESE01000009">
    <property type="protein sequence ID" value="PYD36888.1"/>
    <property type="molecule type" value="Genomic_DNA"/>
</dbReference>
<dbReference type="PANTHER" id="PTHR11715">
    <property type="entry name" value="GLYCINE CLEAVAGE SYSTEM H PROTEIN"/>
    <property type="match status" value="1"/>
</dbReference>
<gene>
    <name evidence="3 5" type="primary">gcvH</name>
    <name evidence="5" type="ORF">CT690_22830</name>
</gene>
<comment type="function">
    <text evidence="3">The glycine cleavage system catalyzes the degradation of glycine. The H protein shuttles the methylamine group of glycine from the P protein to the T protein.</text>
</comment>
<dbReference type="GO" id="GO:0005960">
    <property type="term" value="C:glycine cleavage complex"/>
    <property type="evidence" value="ECO:0007669"/>
    <property type="project" value="InterPro"/>
</dbReference>
<dbReference type="AlphaFoldDB" id="A0A318NV34"/>
<dbReference type="NCBIfam" id="TIGR00527">
    <property type="entry name" value="gcvH"/>
    <property type="match status" value="1"/>
</dbReference>
<proteinExistence type="inferred from homology"/>
<evidence type="ECO:0000313" key="5">
    <source>
        <dbReference type="EMBL" id="PYD36888.1"/>
    </source>
</evidence>
<dbReference type="SUPFAM" id="SSF51230">
    <property type="entry name" value="Single hybrid motif"/>
    <property type="match status" value="1"/>
</dbReference>
<dbReference type="Pfam" id="PF01597">
    <property type="entry name" value="GCV_H"/>
    <property type="match status" value="1"/>
</dbReference>
<dbReference type="PANTHER" id="PTHR11715:SF3">
    <property type="entry name" value="GLYCINE CLEAVAGE SYSTEM H PROTEIN-RELATED"/>
    <property type="match status" value="1"/>
</dbReference>
<comment type="similarity">
    <text evidence="1 3">Belongs to the GcvH family.</text>
</comment>
<dbReference type="Proteomes" id="UP000248196">
    <property type="component" value="Unassembled WGS sequence"/>
</dbReference>
<keyword evidence="2 3" id="KW-0450">Lipoyl</keyword>
<protein>
    <recommendedName>
        <fullName evidence="3">Glycine cleavage system H protein</fullName>
    </recommendedName>
</protein>
<reference evidence="5 6" key="1">
    <citation type="submission" date="2017-11" db="EMBL/GenBank/DDBJ databases">
        <title>Genome sequence of the oocydin A producing rhizobacterium Serratia plymuthica 4Rx5.</title>
        <authorList>
            <person name="Matilla M.A."/>
            <person name="Udaondo Z."/>
            <person name="Salmond G.P.C."/>
        </authorList>
    </citation>
    <scope>NUCLEOTIDE SEQUENCE [LARGE SCALE GENOMIC DNA]</scope>
    <source>
        <strain evidence="5 6">4Rx5</strain>
    </source>
</reference>
<evidence type="ECO:0000256" key="3">
    <source>
        <dbReference type="HAMAP-Rule" id="MF_00272"/>
    </source>
</evidence>
<dbReference type="RefSeq" id="WP_004952479.1">
    <property type="nucleotide sequence ID" value="NZ_CAMISH010000006.1"/>
</dbReference>
<evidence type="ECO:0000256" key="4">
    <source>
        <dbReference type="PIRSR" id="PIRSR617453-50"/>
    </source>
</evidence>
<comment type="cofactor">
    <cofactor evidence="3">
        <name>(R)-lipoate</name>
        <dbReference type="ChEBI" id="CHEBI:83088"/>
    </cofactor>
    <text evidence="3">Binds 1 lipoyl cofactor covalently.</text>
</comment>
<dbReference type="GO" id="GO:0005829">
    <property type="term" value="C:cytosol"/>
    <property type="evidence" value="ECO:0007669"/>
    <property type="project" value="TreeGrafter"/>
</dbReference>
<dbReference type="HAMAP" id="MF_00272">
    <property type="entry name" value="GcvH"/>
    <property type="match status" value="1"/>
</dbReference>
<evidence type="ECO:0000256" key="1">
    <source>
        <dbReference type="ARBA" id="ARBA00009249"/>
    </source>
</evidence>
<dbReference type="GO" id="GO:0009249">
    <property type="term" value="P:protein lipoylation"/>
    <property type="evidence" value="ECO:0007669"/>
    <property type="project" value="TreeGrafter"/>
</dbReference>
<dbReference type="GO" id="GO:0019464">
    <property type="term" value="P:glycine decarboxylation via glycine cleavage system"/>
    <property type="evidence" value="ECO:0007669"/>
    <property type="project" value="UniProtKB-UniRule"/>
</dbReference>
<dbReference type="InterPro" id="IPR033753">
    <property type="entry name" value="GCV_H/Fam206"/>
</dbReference>
<sequence>MSNVPTELKYAASHEWVRDEGNGEYVVGITEHAQELLGDMVFVDLPDVGAAVTAGDDCAVAESVKAASDIYAPISGEIVAINDALEASPELVNSEPYGDGWLFRIKASDAAELGKLLDAGAYQASIDE</sequence>